<proteinExistence type="predicted"/>
<dbReference type="Gene3D" id="3.40.1550.10">
    <property type="entry name" value="CheC-like"/>
    <property type="match status" value="1"/>
</dbReference>
<evidence type="ECO:0000256" key="1">
    <source>
        <dbReference type="ARBA" id="ARBA00022500"/>
    </source>
</evidence>
<keyword evidence="4" id="KW-1185">Reference proteome</keyword>
<dbReference type="Proteomes" id="UP000036923">
    <property type="component" value="Unassembled WGS sequence"/>
</dbReference>
<dbReference type="eggNOG" id="COG1406">
    <property type="taxonomic scope" value="Bacteria"/>
</dbReference>
<feature type="domain" description="Chemotaxis phosphatase CheX-like" evidence="2">
    <location>
        <begin position="42"/>
        <end position="124"/>
    </location>
</feature>
<keyword evidence="1" id="KW-0145">Chemotaxis</keyword>
<accession>A0A0L6JVI3</accession>
<organism evidence="3 4">
    <name type="scientific">Pseudobacteroides cellulosolvens ATCC 35603 = DSM 2933</name>
    <dbReference type="NCBI Taxonomy" id="398512"/>
    <lineage>
        <taxon>Bacteria</taxon>
        <taxon>Bacillati</taxon>
        <taxon>Bacillota</taxon>
        <taxon>Clostridia</taxon>
        <taxon>Eubacteriales</taxon>
        <taxon>Oscillospiraceae</taxon>
        <taxon>Pseudobacteroides</taxon>
    </lineage>
</organism>
<dbReference type="SUPFAM" id="SSF103039">
    <property type="entry name" value="CheC-like"/>
    <property type="match status" value="1"/>
</dbReference>
<dbReference type="InterPro" id="IPR038756">
    <property type="entry name" value="CheX-like"/>
</dbReference>
<dbReference type="InterPro" id="IPR028051">
    <property type="entry name" value="CheX-like_dom"/>
</dbReference>
<comment type="caution">
    <text evidence="3">The sequence shown here is derived from an EMBL/GenBank/DDBJ whole genome shotgun (WGS) entry which is preliminary data.</text>
</comment>
<gene>
    <name evidence="3" type="ORF">Bccel_4988</name>
</gene>
<dbReference type="AlphaFoldDB" id="A0A0L6JVI3"/>
<dbReference type="CDD" id="cd17906">
    <property type="entry name" value="CheX"/>
    <property type="match status" value="1"/>
</dbReference>
<dbReference type="OrthoDB" id="9788100at2"/>
<protein>
    <submittedName>
        <fullName evidence="3">Putative chemotaxis phosphatase, CheX</fullName>
    </submittedName>
</protein>
<reference evidence="4" key="1">
    <citation type="submission" date="2015-07" db="EMBL/GenBank/DDBJ databases">
        <title>Near-Complete Genome Sequence of the Cellulolytic Bacterium Bacteroides (Pseudobacteroides) cellulosolvens ATCC 35603.</title>
        <authorList>
            <person name="Dassa B."/>
            <person name="Utturkar S.M."/>
            <person name="Klingeman D.M."/>
            <person name="Hurt R.A."/>
            <person name="Keller M."/>
            <person name="Xu J."/>
            <person name="Reddy Y.H.K."/>
            <person name="Borovok I."/>
            <person name="Grinberg I.R."/>
            <person name="Lamed R."/>
            <person name="Zhivin O."/>
            <person name="Bayer E.A."/>
            <person name="Brown S.D."/>
        </authorList>
    </citation>
    <scope>NUCLEOTIDE SEQUENCE [LARGE SCALE GENOMIC DNA]</scope>
    <source>
        <strain evidence="4">DSM 2933</strain>
    </source>
</reference>
<evidence type="ECO:0000313" key="3">
    <source>
        <dbReference type="EMBL" id="KNY29714.1"/>
    </source>
</evidence>
<dbReference type="GO" id="GO:0006935">
    <property type="term" value="P:chemotaxis"/>
    <property type="evidence" value="ECO:0007669"/>
    <property type="project" value="UniProtKB-KW"/>
</dbReference>
<dbReference type="STRING" id="398512.Bccel_4988"/>
<evidence type="ECO:0000313" key="4">
    <source>
        <dbReference type="Proteomes" id="UP000036923"/>
    </source>
</evidence>
<dbReference type="PANTHER" id="PTHR39452">
    <property type="entry name" value="CHEY-P PHOSPHATASE CHEX"/>
    <property type="match status" value="1"/>
</dbReference>
<sequence>MDIKYINPFLQALVKVLGEFGISDVTKSGLKKKEKMHVDMDITSVIGLIGGARGNIAYSFSEETAKKIASAMMMGEPVETMDALSRSAISELTNMVTGTACGILSENGLTIDLTPPSLIFGKDIYFIISSVETICLEMNTGCGKVEINIGLEM</sequence>
<dbReference type="RefSeq" id="WP_036935026.1">
    <property type="nucleotide sequence ID" value="NZ_JQKC01000001.1"/>
</dbReference>
<name>A0A0L6JVI3_9FIRM</name>
<dbReference type="EMBL" id="LGTC01000001">
    <property type="protein sequence ID" value="KNY29714.1"/>
    <property type="molecule type" value="Genomic_DNA"/>
</dbReference>
<dbReference type="Pfam" id="PF13690">
    <property type="entry name" value="CheX"/>
    <property type="match status" value="1"/>
</dbReference>
<evidence type="ECO:0000259" key="2">
    <source>
        <dbReference type="Pfam" id="PF13690"/>
    </source>
</evidence>
<dbReference type="InterPro" id="IPR028976">
    <property type="entry name" value="CheC-like_sf"/>
</dbReference>
<dbReference type="PANTHER" id="PTHR39452:SF1">
    <property type="entry name" value="CHEY-P PHOSPHATASE CHEX"/>
    <property type="match status" value="1"/>
</dbReference>